<feature type="domain" description="HTH deoR-type" evidence="3">
    <location>
        <begin position="20"/>
        <end position="75"/>
    </location>
</feature>
<dbReference type="InterPro" id="IPR036388">
    <property type="entry name" value="WH-like_DNA-bd_sf"/>
</dbReference>
<dbReference type="PIRSF" id="PIRSF016838">
    <property type="entry name" value="PafC"/>
    <property type="match status" value="1"/>
</dbReference>
<accession>A0ABT9J446</accession>
<dbReference type="Pfam" id="PF13280">
    <property type="entry name" value="WYL"/>
    <property type="match status" value="1"/>
</dbReference>
<dbReference type="RefSeq" id="WP_305993677.1">
    <property type="nucleotide sequence ID" value="NZ_JAVAMP010000014.1"/>
</dbReference>
<proteinExistence type="predicted"/>
<evidence type="ECO:0000256" key="1">
    <source>
        <dbReference type="ARBA" id="ARBA00023015"/>
    </source>
</evidence>
<dbReference type="InterPro" id="IPR028349">
    <property type="entry name" value="PafC-like"/>
</dbReference>
<dbReference type="Proteomes" id="UP001231941">
    <property type="component" value="Unassembled WGS sequence"/>
</dbReference>
<dbReference type="Gene3D" id="1.10.10.10">
    <property type="entry name" value="Winged helix-like DNA-binding domain superfamily/Winged helix DNA-binding domain"/>
    <property type="match status" value="1"/>
</dbReference>
<dbReference type="InterPro" id="IPR001034">
    <property type="entry name" value="DeoR_HTH"/>
</dbReference>
<dbReference type="PANTHER" id="PTHR34580:SF1">
    <property type="entry name" value="PROTEIN PAFC"/>
    <property type="match status" value="1"/>
</dbReference>
<keyword evidence="1" id="KW-0805">Transcription regulation</keyword>
<reference evidence="4 5" key="1">
    <citation type="submission" date="2023-08" db="EMBL/GenBank/DDBJ databases">
        <authorList>
            <person name="Park J.-S."/>
        </authorList>
    </citation>
    <scope>NUCLEOTIDE SEQUENCE [LARGE SCALE GENOMIC DNA]</scope>
    <source>
        <strain evidence="4 5">2205SS18-9</strain>
    </source>
</reference>
<dbReference type="InterPro" id="IPR051534">
    <property type="entry name" value="CBASS_pafABC_assoc_protein"/>
</dbReference>
<dbReference type="SUPFAM" id="SSF46785">
    <property type="entry name" value="Winged helix' DNA-binding domain"/>
    <property type="match status" value="1"/>
</dbReference>
<keyword evidence="2" id="KW-0804">Transcription</keyword>
<evidence type="ECO:0000256" key="2">
    <source>
        <dbReference type="ARBA" id="ARBA00023163"/>
    </source>
</evidence>
<organism evidence="4 5">
    <name type="scientific">Chengkuizengella axinellae</name>
    <dbReference type="NCBI Taxonomy" id="3064388"/>
    <lineage>
        <taxon>Bacteria</taxon>
        <taxon>Bacillati</taxon>
        <taxon>Bacillota</taxon>
        <taxon>Bacilli</taxon>
        <taxon>Bacillales</taxon>
        <taxon>Paenibacillaceae</taxon>
        <taxon>Chengkuizengella</taxon>
    </lineage>
</organism>
<dbReference type="EMBL" id="JAVAMP010000014">
    <property type="protein sequence ID" value="MDP5276368.1"/>
    <property type="molecule type" value="Genomic_DNA"/>
</dbReference>
<dbReference type="InterPro" id="IPR026881">
    <property type="entry name" value="WYL_dom"/>
</dbReference>
<dbReference type="InterPro" id="IPR013196">
    <property type="entry name" value="HTH_11"/>
</dbReference>
<evidence type="ECO:0000313" key="5">
    <source>
        <dbReference type="Proteomes" id="UP001231941"/>
    </source>
</evidence>
<dbReference type="Pfam" id="PF08279">
    <property type="entry name" value="HTH_11"/>
    <property type="match status" value="1"/>
</dbReference>
<dbReference type="Pfam" id="PF25583">
    <property type="entry name" value="WCX"/>
    <property type="match status" value="1"/>
</dbReference>
<sequence>MLIKKYSRICQTYIKEMNMKIDRMLTIIVTLLNRSRISAKELAEKFEVSVRTIYRDIEAINMAGIPIISYPGNNGGFGIKENYKLNHQLLTLSNLCSILSALKGVNSTFEDVELESSIEKLRNIIPQDQTHHLDLHMEQIIIGMQPWSYTSKQKELVKNIRNAITQSQLITIIYRNYTNETSTRQIEPMSLIFKGYTWYLFGYCHLKTNFRVFRISRIIDLQVEDVLFKRREKSYQEIEEASKKQVSLTSITLKFVPQVRSRVEDIFDKENIEILNTGELIVTAQFPEKEWYFALIFSFGEHVEVLGPEKVRKAVASRIKSMHEKYQ</sequence>
<dbReference type="PROSITE" id="PS51000">
    <property type="entry name" value="HTH_DEOR_2"/>
    <property type="match status" value="1"/>
</dbReference>
<evidence type="ECO:0000259" key="3">
    <source>
        <dbReference type="PROSITE" id="PS51000"/>
    </source>
</evidence>
<keyword evidence="5" id="KW-1185">Reference proteome</keyword>
<protein>
    <submittedName>
        <fullName evidence="4">YafY family protein</fullName>
    </submittedName>
</protein>
<comment type="caution">
    <text evidence="4">The sequence shown here is derived from an EMBL/GenBank/DDBJ whole genome shotgun (WGS) entry which is preliminary data.</text>
</comment>
<name>A0ABT9J446_9BACL</name>
<dbReference type="PANTHER" id="PTHR34580">
    <property type="match status" value="1"/>
</dbReference>
<gene>
    <name evidence="4" type="ORF">Q5Y73_19940</name>
</gene>
<evidence type="ECO:0000313" key="4">
    <source>
        <dbReference type="EMBL" id="MDP5276368.1"/>
    </source>
</evidence>
<dbReference type="InterPro" id="IPR057727">
    <property type="entry name" value="WCX_dom"/>
</dbReference>
<dbReference type="InterPro" id="IPR036390">
    <property type="entry name" value="WH_DNA-bd_sf"/>
</dbReference>
<dbReference type="PROSITE" id="PS52050">
    <property type="entry name" value="WYL"/>
    <property type="match status" value="1"/>
</dbReference>